<name>A0A0D7AHT7_9AGAR</name>
<gene>
    <name evidence="1" type="ORF">FISHEDRAFT_37122</name>
</gene>
<dbReference type="Pfam" id="PF18758">
    <property type="entry name" value="KDZ"/>
    <property type="match status" value="1"/>
</dbReference>
<accession>A0A0D7AHT7</accession>
<reference evidence="1 2" key="1">
    <citation type="journal article" date="2015" name="Fungal Genet. Biol.">
        <title>Evolution of novel wood decay mechanisms in Agaricales revealed by the genome sequences of Fistulina hepatica and Cylindrobasidium torrendii.</title>
        <authorList>
            <person name="Floudas D."/>
            <person name="Held B.W."/>
            <person name="Riley R."/>
            <person name="Nagy L.G."/>
            <person name="Koehler G."/>
            <person name="Ransdell A.S."/>
            <person name="Younus H."/>
            <person name="Chow J."/>
            <person name="Chiniquy J."/>
            <person name="Lipzen A."/>
            <person name="Tritt A."/>
            <person name="Sun H."/>
            <person name="Haridas S."/>
            <person name="LaButti K."/>
            <person name="Ohm R.A."/>
            <person name="Kues U."/>
            <person name="Blanchette R.A."/>
            <person name="Grigoriev I.V."/>
            <person name="Minto R.E."/>
            <person name="Hibbett D.S."/>
        </authorList>
    </citation>
    <scope>NUCLEOTIDE SEQUENCE [LARGE SCALE GENOMIC DNA]</scope>
    <source>
        <strain evidence="1 2">ATCC 64428</strain>
    </source>
</reference>
<dbReference type="Proteomes" id="UP000054144">
    <property type="component" value="Unassembled WGS sequence"/>
</dbReference>
<keyword evidence="2" id="KW-1185">Reference proteome</keyword>
<dbReference type="EMBL" id="KN881656">
    <property type="protein sequence ID" value="KIY51430.1"/>
    <property type="molecule type" value="Genomic_DNA"/>
</dbReference>
<evidence type="ECO:0000313" key="1">
    <source>
        <dbReference type="EMBL" id="KIY51430.1"/>
    </source>
</evidence>
<evidence type="ECO:0000313" key="2">
    <source>
        <dbReference type="Proteomes" id="UP000054144"/>
    </source>
</evidence>
<dbReference type="OrthoDB" id="3257768at2759"/>
<dbReference type="AlphaFoldDB" id="A0A0D7AHT7"/>
<protein>
    <submittedName>
        <fullName evidence="1">Uncharacterized protein</fullName>
    </submittedName>
</protein>
<sequence>MLRDPLAEFVKVYVDISYDAACQFSKNWLKRIREEYPDLVSFAESARVRWVIPAMHVEGHTEDCTYQYGTCYKECCGHFHGETAEHFWPTLNQFCKVTRQMTAGHRHDALTMFTNAWNWKKVSSLGRFHITCPNDLLA</sequence>
<proteinExistence type="predicted"/>
<dbReference type="InterPro" id="IPR040521">
    <property type="entry name" value="KDZ"/>
</dbReference>
<organism evidence="1 2">
    <name type="scientific">Fistulina hepatica ATCC 64428</name>
    <dbReference type="NCBI Taxonomy" id="1128425"/>
    <lineage>
        <taxon>Eukaryota</taxon>
        <taxon>Fungi</taxon>
        <taxon>Dikarya</taxon>
        <taxon>Basidiomycota</taxon>
        <taxon>Agaricomycotina</taxon>
        <taxon>Agaricomycetes</taxon>
        <taxon>Agaricomycetidae</taxon>
        <taxon>Agaricales</taxon>
        <taxon>Fistulinaceae</taxon>
        <taxon>Fistulina</taxon>
    </lineage>
</organism>